<dbReference type="PANTHER" id="PTHR30153:SF2">
    <property type="entry name" value="REPLICATIVE DNA HELICASE"/>
    <property type="match status" value="1"/>
</dbReference>
<dbReference type="AlphaFoldDB" id="A0A381WRF3"/>
<feature type="domain" description="SF4 helicase" evidence="1">
    <location>
        <begin position="167"/>
        <end position="435"/>
    </location>
</feature>
<dbReference type="HAMAP" id="MF_04155">
    <property type="entry name" value="Helic_T4"/>
    <property type="match status" value="1"/>
</dbReference>
<sequence>MVDFRKTKIESLILENLLHDEHYCSLVGIFLKPEYFKEVSEKQLFFEIQKHIKEYNEAPSIASLVNIISNRTDLSQTIYDNCLDTLQRLGKEKSNDPEWLLSETEKWAKDQAVYNGIVESISILEGKEKEKSKNVIPELLTEALAVSLDTSIGHNYLEDGTDRWDFYHQKETKIPFKMVMLDKITNGGISPKTLTVLLGGTGVGKTLVKTHLASQYLKQELDVLYITMEMAEERIAERVDANLLDIDLYDLQRLDKKTFEQKLGGLKIGKLVIKEYPTAGAHVGNFRALIRELKIKKGFTPQVIILDYLNICSSSRVKWAANMNTYIYIKSIAEEVRGLAVEFNVPIITSSQLNREGFTSSDPDLSNTSESFGLPATADLMLAIIAKDDGSGVNNQILFKQLKNRYCDISLHSKFLVKVVKKKMKLYDIEEVNQPVLANDGSNKYYDKKSDANTNSNPYKFTVKPQKRGASAYEDWKF</sequence>
<dbReference type="PROSITE" id="PS51199">
    <property type="entry name" value="SF4_HELICASE"/>
    <property type="match status" value="1"/>
</dbReference>
<gene>
    <name evidence="2" type="ORF">METZ01_LOCUS107929</name>
</gene>
<proteinExistence type="inferred from homology"/>
<dbReference type="GO" id="GO:0005829">
    <property type="term" value="C:cytosol"/>
    <property type="evidence" value="ECO:0007669"/>
    <property type="project" value="TreeGrafter"/>
</dbReference>
<name>A0A381WRF3_9ZZZZ</name>
<dbReference type="InterPro" id="IPR046393">
    <property type="entry name" value="Helic_T4"/>
</dbReference>
<dbReference type="SUPFAM" id="SSF52540">
    <property type="entry name" value="P-loop containing nucleoside triphosphate hydrolases"/>
    <property type="match status" value="1"/>
</dbReference>
<dbReference type="PANTHER" id="PTHR30153">
    <property type="entry name" value="REPLICATIVE DNA HELICASE DNAB"/>
    <property type="match status" value="1"/>
</dbReference>
<evidence type="ECO:0000313" key="2">
    <source>
        <dbReference type="EMBL" id="SVA55075.1"/>
    </source>
</evidence>
<accession>A0A381WRF3</accession>
<dbReference type="GO" id="GO:0003678">
    <property type="term" value="F:DNA helicase activity"/>
    <property type="evidence" value="ECO:0007669"/>
    <property type="project" value="InterPro"/>
</dbReference>
<protein>
    <recommendedName>
        <fullName evidence="1">SF4 helicase domain-containing protein</fullName>
    </recommendedName>
</protein>
<dbReference type="EMBL" id="UINC01012635">
    <property type="protein sequence ID" value="SVA55075.1"/>
    <property type="molecule type" value="Genomic_DNA"/>
</dbReference>
<dbReference type="GO" id="GO:0005524">
    <property type="term" value="F:ATP binding"/>
    <property type="evidence" value="ECO:0007669"/>
    <property type="project" value="InterPro"/>
</dbReference>
<dbReference type="Gene3D" id="3.40.50.300">
    <property type="entry name" value="P-loop containing nucleotide triphosphate hydrolases"/>
    <property type="match status" value="1"/>
</dbReference>
<reference evidence="2" key="1">
    <citation type="submission" date="2018-05" db="EMBL/GenBank/DDBJ databases">
        <authorList>
            <person name="Lanie J.A."/>
            <person name="Ng W.-L."/>
            <person name="Kazmierczak K.M."/>
            <person name="Andrzejewski T.M."/>
            <person name="Davidsen T.M."/>
            <person name="Wayne K.J."/>
            <person name="Tettelin H."/>
            <person name="Glass J.I."/>
            <person name="Rusch D."/>
            <person name="Podicherti R."/>
            <person name="Tsui H.-C.T."/>
            <person name="Winkler M.E."/>
        </authorList>
    </citation>
    <scope>NUCLEOTIDE SEQUENCE</scope>
</reference>
<dbReference type="InterPro" id="IPR007694">
    <property type="entry name" value="DNA_helicase_DnaB-like_C"/>
</dbReference>
<dbReference type="GO" id="GO:0006260">
    <property type="term" value="P:DNA replication"/>
    <property type="evidence" value="ECO:0007669"/>
    <property type="project" value="InterPro"/>
</dbReference>
<dbReference type="Pfam" id="PF03796">
    <property type="entry name" value="DnaB_C"/>
    <property type="match status" value="1"/>
</dbReference>
<organism evidence="2">
    <name type="scientific">marine metagenome</name>
    <dbReference type="NCBI Taxonomy" id="408172"/>
    <lineage>
        <taxon>unclassified sequences</taxon>
        <taxon>metagenomes</taxon>
        <taxon>ecological metagenomes</taxon>
    </lineage>
</organism>
<dbReference type="GO" id="GO:0039686">
    <property type="term" value="P:bidirectional double-stranded viral DNA replication"/>
    <property type="evidence" value="ECO:0007669"/>
    <property type="project" value="InterPro"/>
</dbReference>
<dbReference type="InterPro" id="IPR027417">
    <property type="entry name" value="P-loop_NTPase"/>
</dbReference>
<evidence type="ECO:0000259" key="1">
    <source>
        <dbReference type="PROSITE" id="PS51199"/>
    </source>
</evidence>